<name>A0A1Y2F7X1_PROLT</name>
<proteinExistence type="inferred from homology"/>
<evidence type="ECO:0000256" key="2">
    <source>
        <dbReference type="ARBA" id="ARBA00004718"/>
    </source>
</evidence>
<dbReference type="CDD" id="cd01492">
    <property type="entry name" value="Aos1_SUMO"/>
    <property type="match status" value="1"/>
</dbReference>
<dbReference type="SUPFAM" id="SSF69572">
    <property type="entry name" value="Activating enzymes of the ubiquitin-like proteins"/>
    <property type="match status" value="1"/>
</dbReference>
<dbReference type="PANTHER" id="PTHR10953">
    <property type="entry name" value="UBIQUITIN-ACTIVATING ENZYME E1"/>
    <property type="match status" value="1"/>
</dbReference>
<dbReference type="Pfam" id="PF00899">
    <property type="entry name" value="ThiF"/>
    <property type="match status" value="1"/>
</dbReference>
<dbReference type="GO" id="GO:0005737">
    <property type="term" value="C:cytoplasm"/>
    <property type="evidence" value="ECO:0007669"/>
    <property type="project" value="TreeGrafter"/>
</dbReference>
<dbReference type="GeneID" id="63788580"/>
<dbReference type="EMBL" id="MCFI01000014">
    <property type="protein sequence ID" value="ORY79992.1"/>
    <property type="molecule type" value="Genomic_DNA"/>
</dbReference>
<comment type="caution">
    <text evidence="8">The sequence shown here is derived from an EMBL/GenBank/DDBJ whole genome shotgun (WGS) entry which is preliminary data.</text>
</comment>
<dbReference type="GO" id="GO:0031510">
    <property type="term" value="C:SUMO activating enzyme complex"/>
    <property type="evidence" value="ECO:0007669"/>
    <property type="project" value="TreeGrafter"/>
</dbReference>
<evidence type="ECO:0000313" key="9">
    <source>
        <dbReference type="Proteomes" id="UP000193685"/>
    </source>
</evidence>
<evidence type="ECO:0000256" key="5">
    <source>
        <dbReference type="ARBA" id="ARBA00023242"/>
    </source>
</evidence>
<comment type="subcellular location">
    <subcellularLocation>
        <location evidence="1">Nucleus</location>
    </subcellularLocation>
</comment>
<sequence length="323" mass="35685">MAQENGSHGISADEVALYDRQIRLWGMAAQERLRNAHILVVTIRALANEVVKNIVLAGVGAVTLLDHEKVSGTDLGAQFLVQEEDLGKLRAEAAAERARKLNPRVQMHVDTDRLSSKDAAFFGKFDVVVVCDGTLPDLLRINEACRAAQKPFLAAEIPGMYGYIFADLLEHEYVTEREETKSTGERQKVTVPAKSSYKPLADSMKVDFASKLRPKLRKKVSPLLPILMSMLSWDNDDAHDAEHTYEKKSQEQARVLGLADSCVTEEVVHDVSESLGCELSPVAAIVGGILSQDVLNVLSKREQPVDNWFIYNGETGEGPVYRL</sequence>
<gene>
    <name evidence="8" type="ORF">BCR37DRAFT_403198</name>
</gene>
<dbReference type="RefSeq" id="XP_040724126.1">
    <property type="nucleotide sequence ID" value="XM_040871981.1"/>
</dbReference>
<evidence type="ECO:0000256" key="3">
    <source>
        <dbReference type="ARBA" id="ARBA00005673"/>
    </source>
</evidence>
<evidence type="ECO:0000256" key="4">
    <source>
        <dbReference type="ARBA" id="ARBA00022786"/>
    </source>
</evidence>
<dbReference type="OMA" id="EFFGQFD"/>
<dbReference type="AlphaFoldDB" id="A0A1Y2F7X1"/>
<organism evidence="8 9">
    <name type="scientific">Protomyces lactucae-debilis</name>
    <dbReference type="NCBI Taxonomy" id="2754530"/>
    <lineage>
        <taxon>Eukaryota</taxon>
        <taxon>Fungi</taxon>
        <taxon>Dikarya</taxon>
        <taxon>Ascomycota</taxon>
        <taxon>Taphrinomycotina</taxon>
        <taxon>Taphrinomycetes</taxon>
        <taxon>Taphrinales</taxon>
        <taxon>Protomycetaceae</taxon>
        <taxon>Protomyces</taxon>
    </lineage>
</organism>
<evidence type="ECO:0000259" key="7">
    <source>
        <dbReference type="Pfam" id="PF00899"/>
    </source>
</evidence>
<evidence type="ECO:0000256" key="1">
    <source>
        <dbReference type="ARBA" id="ARBA00004123"/>
    </source>
</evidence>
<reference evidence="8 9" key="1">
    <citation type="submission" date="2016-07" db="EMBL/GenBank/DDBJ databases">
        <title>Pervasive Adenine N6-methylation of Active Genes in Fungi.</title>
        <authorList>
            <consortium name="DOE Joint Genome Institute"/>
            <person name="Mondo S.J."/>
            <person name="Dannebaum R.O."/>
            <person name="Kuo R.C."/>
            <person name="Labutti K."/>
            <person name="Haridas S."/>
            <person name="Kuo A."/>
            <person name="Salamov A."/>
            <person name="Ahrendt S.R."/>
            <person name="Lipzen A."/>
            <person name="Sullivan W."/>
            <person name="Andreopoulos W.B."/>
            <person name="Clum A."/>
            <person name="Lindquist E."/>
            <person name="Daum C."/>
            <person name="Ramamoorthy G.K."/>
            <person name="Gryganskyi A."/>
            <person name="Culley D."/>
            <person name="Magnuson J.K."/>
            <person name="James T.Y."/>
            <person name="O'Malley M.A."/>
            <person name="Stajich J.E."/>
            <person name="Spatafora J.W."/>
            <person name="Visel A."/>
            <person name="Grigoriev I.V."/>
        </authorList>
    </citation>
    <scope>NUCLEOTIDE SEQUENCE [LARGE SCALE GENOMIC DNA]</scope>
    <source>
        <strain evidence="8 9">12-1054</strain>
    </source>
</reference>
<dbReference type="InterPro" id="IPR045886">
    <property type="entry name" value="ThiF/MoeB/HesA"/>
</dbReference>
<evidence type="ECO:0000256" key="6">
    <source>
        <dbReference type="ARBA" id="ARBA00044354"/>
    </source>
</evidence>
<dbReference type="GO" id="GO:0016887">
    <property type="term" value="F:ATP hydrolysis activity"/>
    <property type="evidence" value="ECO:0007669"/>
    <property type="project" value="UniProtKB-ARBA"/>
</dbReference>
<keyword evidence="5" id="KW-0539">Nucleus</keyword>
<dbReference type="InterPro" id="IPR000011">
    <property type="entry name" value="UBQ/SUMO-activ_enz_E1-like"/>
</dbReference>
<dbReference type="OrthoDB" id="1708823at2759"/>
<dbReference type="PANTHER" id="PTHR10953:SF162">
    <property type="entry name" value="SUMO-ACTIVATING ENZYME SUBUNIT 1"/>
    <property type="match status" value="1"/>
</dbReference>
<dbReference type="InterPro" id="IPR035985">
    <property type="entry name" value="Ubiquitin-activating_enz"/>
</dbReference>
<comment type="similarity">
    <text evidence="3">Belongs to the ubiquitin-activating E1 family.</text>
</comment>
<keyword evidence="4" id="KW-0833">Ubl conjugation pathway</keyword>
<dbReference type="InterPro" id="IPR000594">
    <property type="entry name" value="ThiF_NAD_FAD-bd"/>
</dbReference>
<dbReference type="GO" id="GO:0019948">
    <property type="term" value="F:SUMO activating enzyme activity"/>
    <property type="evidence" value="ECO:0007669"/>
    <property type="project" value="TreeGrafter"/>
</dbReference>
<feature type="domain" description="THIF-type NAD/FAD binding fold" evidence="7">
    <location>
        <begin position="18"/>
        <end position="316"/>
    </location>
</feature>
<accession>A0A1Y2F7X1</accession>
<protein>
    <recommendedName>
        <fullName evidence="6">Ubiquitin-like 1-activating enzyme E1A</fullName>
    </recommendedName>
</protein>
<dbReference type="STRING" id="56484.A0A1Y2F7X1"/>
<comment type="pathway">
    <text evidence="2">Protein modification; protein sumoylation.</text>
</comment>
<dbReference type="Proteomes" id="UP000193685">
    <property type="component" value="Unassembled WGS sequence"/>
</dbReference>
<dbReference type="Gene3D" id="3.40.50.720">
    <property type="entry name" value="NAD(P)-binding Rossmann-like Domain"/>
    <property type="match status" value="1"/>
</dbReference>
<evidence type="ECO:0000313" key="8">
    <source>
        <dbReference type="EMBL" id="ORY79992.1"/>
    </source>
</evidence>
<dbReference type="GO" id="GO:0016925">
    <property type="term" value="P:protein sumoylation"/>
    <property type="evidence" value="ECO:0007669"/>
    <property type="project" value="TreeGrafter"/>
</dbReference>
<keyword evidence="9" id="KW-1185">Reference proteome</keyword>
<dbReference type="PRINTS" id="PR01849">
    <property type="entry name" value="UBIQUITINACT"/>
</dbReference>